<sequence length="45" mass="5280">MRPQALPEPPFMQVVVEDDEPHERRLVRAGDVLRRVILYLRGDLP</sequence>
<protein>
    <submittedName>
        <fullName evidence="1">NcyL</fullName>
    </submittedName>
</protein>
<name>A0A0M4L955_9BACT</name>
<organism evidence="1">
    <name type="scientific">Nannocystis sp. MB1016</name>
    <dbReference type="NCBI Taxonomy" id="1696011"/>
    <lineage>
        <taxon>Bacteria</taxon>
        <taxon>Pseudomonadati</taxon>
        <taxon>Myxococcota</taxon>
        <taxon>Polyangia</taxon>
        <taxon>Nannocystales</taxon>
        <taxon>Nannocystaceae</taxon>
        <taxon>Nannocystis</taxon>
    </lineage>
</organism>
<dbReference type="EMBL" id="KT067736">
    <property type="protein sequence ID" value="ALD82532.1"/>
    <property type="molecule type" value="Genomic_DNA"/>
</dbReference>
<evidence type="ECO:0000313" key="1">
    <source>
        <dbReference type="EMBL" id="ALD82532.1"/>
    </source>
</evidence>
<accession>A0A0M4L955</accession>
<dbReference type="AlphaFoldDB" id="A0A0M4L955"/>
<reference evidence="1" key="1">
    <citation type="journal article" date="2015" name="Angew. Chem. Int. Ed. Engl.">
        <title>Nannocystin A: an Elongation Factor 1 Inhibitor from Myxobacteria with Differential Anti-Cancer Properties.</title>
        <authorList>
            <person name="Krastel P."/>
            <person name="Roggo S."/>
            <person name="Schirle M."/>
            <person name="Ross N.T."/>
            <person name="Perruccio F."/>
            <person name="Aspesi P.Jr."/>
            <person name="Aust T."/>
            <person name="Buntin K."/>
            <person name="Estoppey D."/>
            <person name="Liechty B."/>
            <person name="Mapa F."/>
            <person name="Memmert K."/>
            <person name="Miller H."/>
            <person name="Pan X."/>
            <person name="Riedl R."/>
            <person name="Thibaut C."/>
            <person name="Thomas J."/>
            <person name="Wagner T."/>
            <person name="Weber E."/>
            <person name="Xie X."/>
            <person name="Schmitt E.K."/>
            <person name="Hoepfner D."/>
        </authorList>
    </citation>
    <scope>NUCLEOTIDE SEQUENCE</scope>
    <source>
        <strain evidence="1">MB1016</strain>
    </source>
</reference>
<gene>
    <name evidence="1" type="primary">ncyL</name>
</gene>
<proteinExistence type="predicted"/>